<dbReference type="Gene3D" id="3.10.100.10">
    <property type="entry name" value="Mannose-Binding Protein A, subunit A"/>
    <property type="match status" value="1"/>
</dbReference>
<proteinExistence type="predicted"/>
<dbReference type="Proteomes" id="UP000095285">
    <property type="component" value="Unassembled WGS sequence"/>
</dbReference>
<keyword evidence="1" id="KW-1185">Reference proteome</keyword>
<protein>
    <submittedName>
        <fullName evidence="2">C-type lectin domain-containing protein</fullName>
    </submittedName>
</protein>
<dbReference type="SUPFAM" id="SSF56436">
    <property type="entry name" value="C-type lectin-like"/>
    <property type="match status" value="1"/>
</dbReference>
<dbReference type="InterPro" id="IPR016186">
    <property type="entry name" value="C-type_lectin-like/link_sf"/>
</dbReference>
<dbReference type="AlphaFoldDB" id="A0A1I7W5E4"/>
<reference evidence="2" key="2">
    <citation type="submission" date="2016-11" db="UniProtKB">
        <authorList>
            <consortium name="WormBaseParasite"/>
        </authorList>
    </citation>
    <scope>IDENTIFICATION</scope>
</reference>
<accession>A0A1I7W5E4</accession>
<evidence type="ECO:0000313" key="2">
    <source>
        <dbReference type="WBParaSite" id="EN70_9821"/>
    </source>
</evidence>
<sequence length="122" mass="14355">NTTDDPKLGNIGTADENICRLSSNFPSITSVSIRNKEEFEFVKMLYRTFERKKWLIHADRNDLPLLIGLTYINNNYHWLDNTPFNYDNFLDRGFMSNFSAFKADDCRRVFLYSPPTRKLSCL</sequence>
<dbReference type="InterPro" id="IPR016187">
    <property type="entry name" value="CTDL_fold"/>
</dbReference>
<organism evidence="1 2">
    <name type="scientific">Loa loa</name>
    <name type="common">Eye worm</name>
    <name type="synonym">Filaria loa</name>
    <dbReference type="NCBI Taxonomy" id="7209"/>
    <lineage>
        <taxon>Eukaryota</taxon>
        <taxon>Metazoa</taxon>
        <taxon>Ecdysozoa</taxon>
        <taxon>Nematoda</taxon>
        <taxon>Chromadorea</taxon>
        <taxon>Rhabditida</taxon>
        <taxon>Spirurina</taxon>
        <taxon>Spiruromorpha</taxon>
        <taxon>Filarioidea</taxon>
        <taxon>Onchocercidae</taxon>
        <taxon>Loa</taxon>
    </lineage>
</organism>
<dbReference type="WBParaSite" id="EN70_9821">
    <property type="protein sequence ID" value="EN70_9821"/>
    <property type="gene ID" value="EN70_9821"/>
</dbReference>
<reference evidence="1" key="1">
    <citation type="submission" date="2012-04" db="EMBL/GenBank/DDBJ databases">
        <title>The Genome Sequence of Loa loa.</title>
        <authorList>
            <consortium name="The Broad Institute Genome Sequencing Platform"/>
            <consortium name="Broad Institute Genome Sequencing Center for Infectious Disease"/>
            <person name="Nutman T.B."/>
            <person name="Fink D.L."/>
            <person name="Russ C."/>
            <person name="Young S."/>
            <person name="Zeng Q."/>
            <person name="Gargeya S."/>
            <person name="Alvarado L."/>
            <person name="Berlin A."/>
            <person name="Chapman S.B."/>
            <person name="Chen Z."/>
            <person name="Freedman E."/>
            <person name="Gellesch M."/>
            <person name="Goldberg J."/>
            <person name="Griggs A."/>
            <person name="Gujja S."/>
            <person name="Heilman E.R."/>
            <person name="Heiman D."/>
            <person name="Howarth C."/>
            <person name="Mehta T."/>
            <person name="Neiman D."/>
            <person name="Pearson M."/>
            <person name="Roberts A."/>
            <person name="Saif S."/>
            <person name="Shea T."/>
            <person name="Shenoy N."/>
            <person name="Sisk P."/>
            <person name="Stolte C."/>
            <person name="Sykes S."/>
            <person name="White J."/>
            <person name="Yandava C."/>
            <person name="Haas B."/>
            <person name="Henn M.R."/>
            <person name="Nusbaum C."/>
            <person name="Birren B."/>
        </authorList>
    </citation>
    <scope>NUCLEOTIDE SEQUENCE [LARGE SCALE GENOMIC DNA]</scope>
</reference>
<dbReference type="CDD" id="cd00037">
    <property type="entry name" value="CLECT"/>
    <property type="match status" value="1"/>
</dbReference>
<name>A0A1I7W5E4_LOALO</name>
<evidence type="ECO:0000313" key="1">
    <source>
        <dbReference type="Proteomes" id="UP000095285"/>
    </source>
</evidence>